<dbReference type="Pfam" id="PF00096">
    <property type="entry name" value="zf-C2H2"/>
    <property type="match status" value="3"/>
</dbReference>
<evidence type="ECO:0000256" key="2">
    <source>
        <dbReference type="ARBA" id="ARBA00022723"/>
    </source>
</evidence>
<feature type="region of interest" description="Disordered" evidence="10">
    <location>
        <begin position="1010"/>
        <end position="1031"/>
    </location>
</feature>
<evidence type="ECO:0000256" key="5">
    <source>
        <dbReference type="ARBA" id="ARBA00022833"/>
    </source>
</evidence>
<dbReference type="InterPro" id="IPR013087">
    <property type="entry name" value="Znf_C2H2_type"/>
</dbReference>
<feature type="region of interest" description="Disordered" evidence="10">
    <location>
        <begin position="496"/>
        <end position="516"/>
    </location>
</feature>
<keyword evidence="6" id="KW-0238">DNA-binding</keyword>
<name>A0A8C5I3D7_GOUWI</name>
<dbReference type="GO" id="GO:0005634">
    <property type="term" value="C:nucleus"/>
    <property type="evidence" value="ECO:0007669"/>
    <property type="project" value="UniProtKB-SubCell"/>
</dbReference>
<feature type="region of interest" description="Disordered" evidence="10">
    <location>
        <begin position="1"/>
        <end position="81"/>
    </location>
</feature>
<evidence type="ECO:0000259" key="11">
    <source>
        <dbReference type="PROSITE" id="PS50157"/>
    </source>
</evidence>
<dbReference type="AlphaFoldDB" id="A0A8C5I3D7"/>
<evidence type="ECO:0000256" key="8">
    <source>
        <dbReference type="ARBA" id="ARBA00023242"/>
    </source>
</evidence>
<evidence type="ECO:0000256" key="9">
    <source>
        <dbReference type="PROSITE-ProRule" id="PRU00042"/>
    </source>
</evidence>
<feature type="compositionally biased region" description="Basic and acidic residues" evidence="10">
    <location>
        <begin position="36"/>
        <end position="46"/>
    </location>
</feature>
<dbReference type="PROSITE" id="PS00028">
    <property type="entry name" value="ZINC_FINGER_C2H2_1"/>
    <property type="match status" value="3"/>
</dbReference>
<feature type="domain" description="C2H2-type" evidence="11">
    <location>
        <begin position="850"/>
        <end position="877"/>
    </location>
</feature>
<dbReference type="FunFam" id="3.30.160.60:FF:001498">
    <property type="entry name" value="Zinc finger protein 404"/>
    <property type="match status" value="1"/>
</dbReference>
<keyword evidence="5" id="KW-0862">Zinc</keyword>
<dbReference type="GO" id="GO:0000978">
    <property type="term" value="F:RNA polymerase II cis-regulatory region sequence-specific DNA binding"/>
    <property type="evidence" value="ECO:0007669"/>
    <property type="project" value="TreeGrafter"/>
</dbReference>
<feature type="region of interest" description="Disordered" evidence="10">
    <location>
        <begin position="560"/>
        <end position="599"/>
    </location>
</feature>
<dbReference type="Proteomes" id="UP000694680">
    <property type="component" value="Chromosome 5"/>
</dbReference>
<evidence type="ECO:0000256" key="1">
    <source>
        <dbReference type="ARBA" id="ARBA00004123"/>
    </source>
</evidence>
<keyword evidence="7" id="KW-0371">Homeobox</keyword>
<feature type="domain" description="C2H2-type" evidence="11">
    <location>
        <begin position="906"/>
        <end position="936"/>
    </location>
</feature>
<evidence type="ECO:0000256" key="6">
    <source>
        <dbReference type="ARBA" id="ARBA00023125"/>
    </source>
</evidence>
<dbReference type="SUPFAM" id="SSF57667">
    <property type="entry name" value="beta-beta-alpha zinc fingers"/>
    <property type="match status" value="3"/>
</dbReference>
<dbReference type="PROSITE" id="PS50157">
    <property type="entry name" value="ZINC_FINGER_C2H2_2"/>
    <property type="match status" value="5"/>
</dbReference>
<evidence type="ECO:0000256" key="7">
    <source>
        <dbReference type="ARBA" id="ARBA00023155"/>
    </source>
</evidence>
<feature type="domain" description="C2H2-type" evidence="11">
    <location>
        <begin position="878"/>
        <end position="905"/>
    </location>
</feature>
<reference evidence="12" key="3">
    <citation type="submission" date="2025-09" db="UniProtKB">
        <authorList>
            <consortium name="Ensembl"/>
        </authorList>
    </citation>
    <scope>IDENTIFICATION</scope>
</reference>
<feature type="region of interest" description="Disordered" evidence="10">
    <location>
        <begin position="709"/>
        <end position="733"/>
    </location>
</feature>
<feature type="domain" description="C2H2-type" evidence="11">
    <location>
        <begin position="335"/>
        <end position="366"/>
    </location>
</feature>
<dbReference type="InterPro" id="IPR051574">
    <property type="entry name" value="ZnF_E-box_Homeobox"/>
</dbReference>
<feature type="region of interest" description="Disordered" evidence="10">
    <location>
        <begin position="632"/>
        <end position="691"/>
    </location>
</feature>
<reference evidence="12" key="2">
    <citation type="submission" date="2025-08" db="UniProtKB">
        <authorList>
            <consortium name="Ensembl"/>
        </authorList>
    </citation>
    <scope>IDENTIFICATION</scope>
</reference>
<feature type="compositionally biased region" description="Basic residues" evidence="10">
    <location>
        <begin position="47"/>
        <end position="57"/>
    </location>
</feature>
<dbReference type="Gene3D" id="3.30.160.60">
    <property type="entry name" value="Classic Zinc Finger"/>
    <property type="match status" value="6"/>
</dbReference>
<keyword evidence="3" id="KW-0677">Repeat</keyword>
<feature type="compositionally biased region" description="Polar residues" evidence="10">
    <location>
        <begin position="723"/>
        <end position="733"/>
    </location>
</feature>
<reference evidence="12" key="1">
    <citation type="submission" date="2020-06" db="EMBL/GenBank/DDBJ databases">
        <authorList>
            <consortium name="Wellcome Sanger Institute Data Sharing"/>
        </authorList>
    </citation>
    <scope>NUCLEOTIDE SEQUENCE [LARGE SCALE GENOMIC DNA]</scope>
</reference>
<keyword evidence="2" id="KW-0479">Metal-binding</keyword>
<dbReference type="FunFam" id="3.30.160.60:FF:000082">
    <property type="entry name" value="Putative zinc finger E-box-binding homeobox 2"/>
    <property type="match status" value="1"/>
</dbReference>
<dbReference type="Ensembl" id="ENSGWIT00000057994.1">
    <property type="protein sequence ID" value="ENSGWIP00000053789.1"/>
    <property type="gene ID" value="ENSGWIG00000025812.1"/>
</dbReference>
<dbReference type="SMART" id="SM00355">
    <property type="entry name" value="ZnF_C2H2"/>
    <property type="match status" value="8"/>
</dbReference>
<feature type="compositionally biased region" description="Polar residues" evidence="10">
    <location>
        <begin position="656"/>
        <end position="666"/>
    </location>
</feature>
<evidence type="ECO:0000256" key="4">
    <source>
        <dbReference type="ARBA" id="ARBA00022771"/>
    </source>
</evidence>
<keyword evidence="8" id="KW-0539">Nucleus</keyword>
<feature type="domain" description="C2H2-type" evidence="11">
    <location>
        <begin position="307"/>
        <end position="334"/>
    </location>
</feature>
<dbReference type="GeneID" id="114463970"/>
<feature type="compositionally biased region" description="Polar residues" evidence="10">
    <location>
        <begin position="586"/>
        <end position="599"/>
    </location>
</feature>
<evidence type="ECO:0000256" key="3">
    <source>
        <dbReference type="ARBA" id="ARBA00022737"/>
    </source>
</evidence>
<keyword evidence="4 9" id="KW-0863">Zinc-finger</keyword>
<dbReference type="GO" id="GO:0000981">
    <property type="term" value="F:DNA-binding transcription factor activity, RNA polymerase II-specific"/>
    <property type="evidence" value="ECO:0007669"/>
    <property type="project" value="TreeGrafter"/>
</dbReference>
<evidence type="ECO:0000256" key="10">
    <source>
        <dbReference type="SAM" id="MobiDB-lite"/>
    </source>
</evidence>
<comment type="subcellular location">
    <subcellularLocation>
        <location evidence="1">Nucleus</location>
    </subcellularLocation>
</comment>
<dbReference type="GO" id="GO:0008270">
    <property type="term" value="F:zinc ion binding"/>
    <property type="evidence" value="ECO:0007669"/>
    <property type="project" value="UniProtKB-KW"/>
</dbReference>
<gene>
    <name evidence="12" type="primary">LOC114463970</name>
</gene>
<dbReference type="FunFam" id="3.30.160.60:FF:000744">
    <property type="entry name" value="zinc finger E-box-binding homeobox 1"/>
    <property type="match status" value="1"/>
</dbReference>
<sequence length="1072" mass="119141">MPQHQSVILRQPRRTHTLTAPRTTGEALPRGATMTEESRGTSEESRGKRRKQANPRRNRVDAEQGTSLGSEGENEVALWSPEPQDCLEKTSLTLSEGTDDPGTPAHSPSSSMTCWDRVESGTKAAAAAAEEEEEVEEEEEDNTFSSTDKQEPEAVRMFCKSSDPQSAFKDLSQYDFLVQLRKSSSSAAVLDHLTCNGDAVTFRPSNQDDELPPAIWSPGANHCSPEGTDTSRTQQACPFCRRIYQRGAQLRDHVKYCQEKEGGPMICPLCGYTATLRAQMERHLVLHNQVQEKGALTLDQGMETRKFKCLQCGKAFKYKHHLKEHLRIHSGEKPYECSNCKKRFSHSGSYSSHLSSKKCLSGGGIPGTFNGHSKSSYHHSFPISPFVGESTTNNNKALGLSTHGKDRTSLFHRAAADHHHHHLQQHLQEVKPKSMADMSQLWESSAELSLKASMLKGAALMPYLRSGTKFEHMLQEMLHRGRNKEDNLSGDVEEMVHNGRGADRRSSSDSGREAGRDDADCAVFGVTCRWCSQVFPNVSVLLQHERYLCNAGREAVEVPEVFPEKDPSSPPLFFPRPQPENGKPSEATNGLSADHSTLTRPSWHTLPQQLLVAMHSPPLPPHDLLSSRMYLSRQEKESPGKVLHSSPKGRRRVSSLEFNTFSSLDLTNGPPEVPLPRGKTSSPWRGQNEPLDLSMPKALLEQRRMNKSINGLSARDGRRDSANHQLSKPSPNSHLQLHPVFSGGPMLPGHLYNGFPLFSQSGVGLSGHDNMVPIPFNQTGNSPCFPSPMAYMMEAEAEVTLKKIYQERQSLMSEALHCGALDYLSLVEDGLEGDGGPGRKRLKKTDEGLYSCDICDKTFQKSSSLLRHKYEHTGKRPHECKICNKAFKHKHHLIEHSRLHSGEKPYQCDKCGKRFSHSGSYSQHMNHRYAYCSKDQDPDQDNEDMPLTPGAGHHLLGRDNPLSIDDIQAPRIFLSDSSLDGAADGLKEEEEEEEEDRVSVRVSLTEAVEEPGGTALQKSPSAEYGVQSPGNMCDVGIREKPIWKRGAETQNNGDLDKCELSLDITELPRIKT</sequence>
<dbReference type="RefSeq" id="XP_028303695.1">
    <property type="nucleotide sequence ID" value="XM_028447894.1"/>
</dbReference>
<dbReference type="PANTHER" id="PTHR24391:SF28">
    <property type="entry name" value="ZINC FINGER E-BOX-BINDING HOMEOBOX 2"/>
    <property type="match status" value="1"/>
</dbReference>
<feature type="region of interest" description="Disordered" evidence="10">
    <location>
        <begin position="933"/>
        <end position="962"/>
    </location>
</feature>
<evidence type="ECO:0000313" key="13">
    <source>
        <dbReference type="Proteomes" id="UP000694680"/>
    </source>
</evidence>
<accession>A0A8C5I3D7</accession>
<dbReference type="FunFam" id="3.30.160.60:FF:000013">
    <property type="entry name" value="Putative zinc finger E-box-binding homeobox 2"/>
    <property type="match status" value="2"/>
</dbReference>
<dbReference type="GO" id="GO:0000122">
    <property type="term" value="P:negative regulation of transcription by RNA polymerase II"/>
    <property type="evidence" value="ECO:0007669"/>
    <property type="project" value="UniProtKB-ARBA"/>
</dbReference>
<organism evidence="12 13">
    <name type="scientific">Gouania willdenowi</name>
    <name type="common">Blunt-snouted clingfish</name>
    <name type="synonym">Lepadogaster willdenowi</name>
    <dbReference type="NCBI Taxonomy" id="441366"/>
    <lineage>
        <taxon>Eukaryota</taxon>
        <taxon>Metazoa</taxon>
        <taxon>Chordata</taxon>
        <taxon>Craniata</taxon>
        <taxon>Vertebrata</taxon>
        <taxon>Euteleostomi</taxon>
        <taxon>Actinopterygii</taxon>
        <taxon>Neopterygii</taxon>
        <taxon>Teleostei</taxon>
        <taxon>Neoteleostei</taxon>
        <taxon>Acanthomorphata</taxon>
        <taxon>Ovalentaria</taxon>
        <taxon>Blenniimorphae</taxon>
        <taxon>Blenniiformes</taxon>
        <taxon>Gobiesocoidei</taxon>
        <taxon>Gobiesocidae</taxon>
        <taxon>Gobiesocinae</taxon>
        <taxon>Gouania</taxon>
    </lineage>
</organism>
<feature type="region of interest" description="Disordered" evidence="10">
    <location>
        <begin position="93"/>
        <end position="158"/>
    </location>
</feature>
<dbReference type="PANTHER" id="PTHR24391">
    <property type="entry name" value="HISTONE H4 TRANSCRIPTION FACTOR-RELATED"/>
    <property type="match status" value="1"/>
</dbReference>
<proteinExistence type="predicted"/>
<evidence type="ECO:0000313" key="12">
    <source>
        <dbReference type="Ensembl" id="ENSGWIP00000053789.1"/>
    </source>
</evidence>
<feature type="compositionally biased region" description="Pro residues" evidence="10">
    <location>
        <begin position="568"/>
        <end position="578"/>
    </location>
</feature>
<dbReference type="InterPro" id="IPR036236">
    <property type="entry name" value="Znf_C2H2_sf"/>
</dbReference>
<keyword evidence="13" id="KW-1185">Reference proteome</keyword>
<protein>
    <submittedName>
        <fullName evidence="12">Zinc finger E-box-binding homeobox 2-like</fullName>
    </submittedName>
</protein>
<feature type="compositionally biased region" description="Acidic residues" evidence="10">
    <location>
        <begin position="129"/>
        <end position="142"/>
    </location>
</feature>
<dbReference type="OrthoDB" id="427030at2759"/>